<gene>
    <name evidence="2" type="primary">ltrA</name>
    <name evidence="2" type="ORF">NVS47_13595</name>
</gene>
<dbReference type="InterPro" id="IPR030931">
    <property type="entry name" value="Group_II_RT_mat"/>
</dbReference>
<name>A0ABT1Y6L5_9FIRM</name>
<evidence type="ECO:0000259" key="1">
    <source>
        <dbReference type="PROSITE" id="PS50878"/>
    </source>
</evidence>
<accession>A0ABT1Y6L5</accession>
<keyword evidence="3" id="KW-1185">Reference proteome</keyword>
<evidence type="ECO:0000313" key="2">
    <source>
        <dbReference type="EMBL" id="MCR6546531.1"/>
    </source>
</evidence>
<dbReference type="EC" id="2.7.7.49" evidence="2"/>
<dbReference type="Pfam" id="PF08388">
    <property type="entry name" value="GIIM"/>
    <property type="match status" value="1"/>
</dbReference>
<dbReference type="PANTHER" id="PTHR34047">
    <property type="entry name" value="NUCLEAR INTRON MATURASE 1, MITOCHONDRIAL-RELATED"/>
    <property type="match status" value="1"/>
</dbReference>
<dbReference type="GO" id="GO:0003964">
    <property type="term" value="F:RNA-directed DNA polymerase activity"/>
    <property type="evidence" value="ECO:0007669"/>
    <property type="project" value="UniProtKB-KW"/>
</dbReference>
<keyword evidence="2" id="KW-0548">Nucleotidyltransferase</keyword>
<protein>
    <submittedName>
        <fullName evidence="2">Group II intron reverse transcriptase/maturase</fullName>
        <ecNumber evidence="2">2.7.7.49</ecNumber>
    </submittedName>
</protein>
<dbReference type="InterPro" id="IPR043502">
    <property type="entry name" value="DNA/RNA_pol_sf"/>
</dbReference>
<keyword evidence="2" id="KW-0695">RNA-directed DNA polymerase</keyword>
<dbReference type="SUPFAM" id="SSF56672">
    <property type="entry name" value="DNA/RNA polymerases"/>
    <property type="match status" value="1"/>
</dbReference>
<dbReference type="Pfam" id="PF00078">
    <property type="entry name" value="RVT_1"/>
    <property type="match status" value="1"/>
</dbReference>
<organism evidence="2 3">
    <name type="scientific">Dehalobacterium formicoaceticum</name>
    <dbReference type="NCBI Taxonomy" id="51515"/>
    <lineage>
        <taxon>Bacteria</taxon>
        <taxon>Bacillati</taxon>
        <taxon>Bacillota</taxon>
        <taxon>Clostridia</taxon>
        <taxon>Eubacteriales</taxon>
        <taxon>Peptococcaceae</taxon>
        <taxon>Dehalobacterium</taxon>
    </lineage>
</organism>
<evidence type="ECO:0000313" key="3">
    <source>
        <dbReference type="Proteomes" id="UP001524944"/>
    </source>
</evidence>
<sequence length="448" mass="52458">METKLARIAEVAKMHQQEKFTSLAHLINEETIKQCHDGMNGKKAAGVDQKTKADYELNLDANVQDLIERMKRQAYKPQPVRRTYIPKPGSDKKRPLGIPAYEDKLVQAVLAQILNAIYEQDFLECSFGFRPDRGCHDALKVLNKIVNKRRINYVVDTDVKGFFDNVDQGWLMKFLEHRIADPNILRLIARFLKSGIVEAGITYDTPEGTPQGGVVSPILGNVYLHYVLDLWFEKRVRKICKGQAYMVRYADDSVFCFEYEEDARTFYTELIVRLRKFNLEVAEEKTKIVCLNERKGNKHNDKDDGGPGRKHTNSSFDFLGFTHYLWVSDKGVKYIRRKTSKKKFRASLLRCKEWIRNNRHMPSKDFMKKLRIKLQGYCRYYGITGNREAVSNYIDEVKRLVYKWLNRRSQRKSFNWDKFNLFLRKYPLPKPQTYVNIFELGAGQGYVL</sequence>
<proteinExistence type="predicted"/>
<comment type="caution">
    <text evidence="2">The sequence shown here is derived from an EMBL/GenBank/DDBJ whole genome shotgun (WGS) entry which is preliminary data.</text>
</comment>
<dbReference type="Proteomes" id="UP001524944">
    <property type="component" value="Unassembled WGS sequence"/>
</dbReference>
<dbReference type="CDD" id="cd01651">
    <property type="entry name" value="RT_G2_intron"/>
    <property type="match status" value="1"/>
</dbReference>
<reference evidence="2 3" key="1">
    <citation type="submission" date="2022-08" db="EMBL/GenBank/DDBJ databases">
        <title>Proteogenomics of the novel Dehalobacterium formicoaceticum strain EZ94 highlights a key role of methyltransferases during anaerobic dichloromethane degradation.</title>
        <authorList>
            <person name="Wasmund K."/>
        </authorList>
    </citation>
    <scope>NUCLEOTIDE SEQUENCE [LARGE SCALE GENOMIC DNA]</scope>
    <source>
        <strain evidence="2 3">EZ94</strain>
    </source>
</reference>
<dbReference type="InterPro" id="IPR013597">
    <property type="entry name" value="Mat_intron_G2"/>
</dbReference>
<dbReference type="EMBL" id="JANPWE010000008">
    <property type="protein sequence ID" value="MCR6546531.1"/>
    <property type="molecule type" value="Genomic_DNA"/>
</dbReference>
<feature type="domain" description="Reverse transcriptase" evidence="1">
    <location>
        <begin position="66"/>
        <end position="323"/>
    </location>
</feature>
<keyword evidence="2" id="KW-0808">Transferase</keyword>
<dbReference type="InterPro" id="IPR051083">
    <property type="entry name" value="GrpII_Intron_Splice-Mob/Def"/>
</dbReference>
<dbReference type="PANTHER" id="PTHR34047:SF8">
    <property type="entry name" value="PROTEIN YKFC"/>
    <property type="match status" value="1"/>
</dbReference>
<dbReference type="RefSeq" id="WP_089610017.1">
    <property type="nucleotide sequence ID" value="NZ_CP022121.1"/>
</dbReference>
<dbReference type="PROSITE" id="PS50878">
    <property type="entry name" value="RT_POL"/>
    <property type="match status" value="1"/>
</dbReference>
<dbReference type="NCBIfam" id="TIGR04416">
    <property type="entry name" value="group_II_RT_mat"/>
    <property type="match status" value="1"/>
</dbReference>
<dbReference type="InterPro" id="IPR000477">
    <property type="entry name" value="RT_dom"/>
</dbReference>